<feature type="region of interest" description="Disordered" evidence="12">
    <location>
        <begin position="149"/>
        <end position="168"/>
    </location>
</feature>
<dbReference type="InterPro" id="IPR045278">
    <property type="entry name" value="CRS1/CFM2/CFM3"/>
</dbReference>
<comment type="subcellular location">
    <subcellularLocation>
        <location evidence="1">Plastid</location>
        <location evidence="1">Chloroplast</location>
    </subcellularLocation>
</comment>
<dbReference type="GO" id="GO:0003729">
    <property type="term" value="F:mRNA binding"/>
    <property type="evidence" value="ECO:0007669"/>
    <property type="project" value="InterPro"/>
</dbReference>
<dbReference type="SMART" id="SM01103">
    <property type="entry name" value="CRS1_YhbY"/>
    <property type="match status" value="3"/>
</dbReference>
<keyword evidence="5" id="KW-0677">Repeat</keyword>
<dbReference type="Proteomes" id="UP000655225">
    <property type="component" value="Unassembled WGS sequence"/>
</dbReference>
<evidence type="ECO:0000259" key="13">
    <source>
        <dbReference type="PROSITE" id="PS51295"/>
    </source>
</evidence>
<sequence length="878" mass="99529">MAFSTAKLSELQLHHSIPLRSHPSLTLLFSSPKLSFSVLRPLCSSSSLRTAEQNGRSDDRRNSRNRRYPFDEENPRRNPTSSNKSRAPSAPWLGKWPSMKPPTDADKRIVDLEKRNKVEDKVENRYIDDGDRGRSAIERIVHRLRNMGLGSDDEDEEEDGVDDNGVRWNGEEKLGDLLQRDWVRPDSLLVDDESEDTLLPWERGEDEGEEEEGRGLKKKRAKAPTLAELTIEDVELRRLRTLGMTLRERINIPKAGVTQVILENIHGEWRKSELVRLKFHETLATDMKTAHEIVEIKPVFMPSTTIFDDAGTLLITSPFAGQRRTGGLVIWRAGSVMVVYRGSNYERPSSRPQPVDRESDALFVPDVSSDDSSIIKNDDNAISTTEKREPAVMNLDHVERMTEDESEYNSLLDGLGPRFVEWWGTGVLPVDADLLPQNIPGYKTPLRLLPTGMRSRLTNAEMTNLRKLAKSLPCHFALGRNRNHQGLAAAIVKLWDKSLIVKIAVKRGIQNTNNKLMAEELKNLTGGVLLLRNKYYIVIYRGKDFVPSSVAATLAERQELTKHIQDVEEKVRSGAAGAASVGEDEGKALAGTLAEFYEAQARWGREISAEEHEKMKEEASKVKTSRVVKRIEHKLDVAQAKILRAEKLLAKIEASMIPVGPSDDQETITDEERFMFRRVGLRMKAYLPLGIRGVFDGVIENMHLHWKHRELVKLISKQKTLSFVEDTARLLEYESGGILVAIERVPKGFALIYYRGKNYQRPISLRPRNLLTKAKALKRSVAMQRHEALSQHISELERTIEQMKKEIADSKDLEDGNTWSSEDQSKFDHSSEFTQSEDEGSFMDSDSDEDEGDLNFEDDDNSEFSSVVNHDHPSNKES</sequence>
<dbReference type="PANTHER" id="PTHR31846:SF4">
    <property type="entry name" value="CRS1 _ YHBY (CRM) DOMAIN-CONTAINING PROTEIN"/>
    <property type="match status" value="1"/>
</dbReference>
<dbReference type="PROSITE" id="PS51295">
    <property type="entry name" value="CRM"/>
    <property type="match status" value="3"/>
</dbReference>
<feature type="compositionally biased region" description="Acidic residues" evidence="12">
    <location>
        <begin position="151"/>
        <end position="162"/>
    </location>
</feature>
<keyword evidence="2" id="KW-0150">Chloroplast</keyword>
<evidence type="ECO:0000256" key="10">
    <source>
        <dbReference type="PROSITE-ProRule" id="PRU00626"/>
    </source>
</evidence>
<keyword evidence="3" id="KW-0934">Plastid</keyword>
<dbReference type="SUPFAM" id="SSF75471">
    <property type="entry name" value="YhbY-like"/>
    <property type="match status" value="3"/>
</dbReference>
<gene>
    <name evidence="14" type="ORF">HHK36_014985</name>
</gene>
<dbReference type="GO" id="GO:0000373">
    <property type="term" value="P:Group II intron splicing"/>
    <property type="evidence" value="ECO:0007669"/>
    <property type="project" value="UniProtKB-ARBA"/>
</dbReference>
<evidence type="ECO:0000256" key="1">
    <source>
        <dbReference type="ARBA" id="ARBA00004229"/>
    </source>
</evidence>
<evidence type="ECO:0000256" key="12">
    <source>
        <dbReference type="SAM" id="MobiDB-lite"/>
    </source>
</evidence>
<keyword evidence="6 10" id="KW-0694">RNA-binding</keyword>
<accession>A0A834Z496</accession>
<feature type="compositionally biased region" description="Polar residues" evidence="12">
    <location>
        <begin position="77"/>
        <end position="86"/>
    </location>
</feature>
<organism evidence="14 15">
    <name type="scientific">Tetracentron sinense</name>
    <name type="common">Spur-leaf</name>
    <dbReference type="NCBI Taxonomy" id="13715"/>
    <lineage>
        <taxon>Eukaryota</taxon>
        <taxon>Viridiplantae</taxon>
        <taxon>Streptophyta</taxon>
        <taxon>Embryophyta</taxon>
        <taxon>Tracheophyta</taxon>
        <taxon>Spermatophyta</taxon>
        <taxon>Magnoliopsida</taxon>
        <taxon>Trochodendrales</taxon>
        <taxon>Trochodendraceae</taxon>
        <taxon>Tetracentron</taxon>
    </lineage>
</organism>
<feature type="region of interest" description="Disordered" evidence="12">
    <location>
        <begin position="194"/>
        <end position="219"/>
    </location>
</feature>
<feature type="coiled-coil region" evidence="11">
    <location>
        <begin position="628"/>
        <end position="655"/>
    </location>
</feature>
<keyword evidence="4" id="KW-0507">mRNA processing</keyword>
<protein>
    <recommendedName>
        <fullName evidence="13">CRM domain-containing protein</fullName>
    </recommendedName>
</protein>
<dbReference type="FunFam" id="3.30.110.60:FF:000003">
    <property type="entry name" value="CRM-domain containing factor CFM3B, chloroplastic"/>
    <property type="match status" value="1"/>
</dbReference>
<dbReference type="FunFam" id="3.30.110.60:FF:000002">
    <property type="entry name" value="CRS2-associated factor 1, chloroplastic"/>
    <property type="match status" value="1"/>
</dbReference>
<keyword evidence="11" id="KW-0175">Coiled coil</keyword>
<keyword evidence="15" id="KW-1185">Reference proteome</keyword>
<evidence type="ECO:0000256" key="3">
    <source>
        <dbReference type="ARBA" id="ARBA00022640"/>
    </source>
</evidence>
<evidence type="ECO:0000256" key="8">
    <source>
        <dbReference type="ARBA" id="ARBA00023187"/>
    </source>
</evidence>
<dbReference type="OMA" id="MVLANPC"/>
<evidence type="ECO:0000313" key="14">
    <source>
        <dbReference type="EMBL" id="KAF8399120.1"/>
    </source>
</evidence>
<dbReference type="InterPro" id="IPR035920">
    <property type="entry name" value="YhbY-like_sf"/>
</dbReference>
<evidence type="ECO:0000313" key="15">
    <source>
        <dbReference type="Proteomes" id="UP000655225"/>
    </source>
</evidence>
<dbReference type="Gene3D" id="3.30.110.60">
    <property type="entry name" value="YhbY-like"/>
    <property type="match status" value="3"/>
</dbReference>
<feature type="domain" description="CRM" evidence="13">
    <location>
        <begin position="666"/>
        <end position="766"/>
    </location>
</feature>
<feature type="compositionally biased region" description="Acidic residues" evidence="12">
    <location>
        <begin position="835"/>
        <end position="862"/>
    </location>
</feature>
<comment type="caution">
    <text evidence="14">The sequence shown here is derived from an EMBL/GenBank/DDBJ whole genome shotgun (WGS) entry which is preliminary data.</text>
</comment>
<keyword evidence="9" id="KW-0687">Ribonucleoprotein</keyword>
<dbReference type="InterPro" id="IPR001890">
    <property type="entry name" value="RNA-binding_CRM"/>
</dbReference>
<evidence type="ECO:0000256" key="11">
    <source>
        <dbReference type="SAM" id="Coils"/>
    </source>
</evidence>
<evidence type="ECO:0000256" key="2">
    <source>
        <dbReference type="ARBA" id="ARBA00022528"/>
    </source>
</evidence>
<evidence type="ECO:0000256" key="4">
    <source>
        <dbReference type="ARBA" id="ARBA00022664"/>
    </source>
</evidence>
<dbReference type="GO" id="GO:1990904">
    <property type="term" value="C:ribonucleoprotein complex"/>
    <property type="evidence" value="ECO:0007669"/>
    <property type="project" value="UniProtKB-KW"/>
</dbReference>
<evidence type="ECO:0000256" key="5">
    <source>
        <dbReference type="ARBA" id="ARBA00022737"/>
    </source>
</evidence>
<feature type="domain" description="CRM" evidence="13">
    <location>
        <begin position="455"/>
        <end position="552"/>
    </location>
</feature>
<name>A0A834Z496_TETSI</name>
<dbReference type="OrthoDB" id="551352at2759"/>
<feature type="region of interest" description="Disordered" evidence="12">
    <location>
        <begin position="808"/>
        <end position="878"/>
    </location>
</feature>
<evidence type="ECO:0000256" key="9">
    <source>
        <dbReference type="ARBA" id="ARBA00023274"/>
    </source>
</evidence>
<proteinExistence type="predicted"/>
<keyword evidence="8" id="KW-0508">mRNA splicing</keyword>
<reference evidence="14 15" key="1">
    <citation type="submission" date="2020-04" db="EMBL/GenBank/DDBJ databases">
        <title>Plant Genome Project.</title>
        <authorList>
            <person name="Zhang R.-G."/>
        </authorList>
    </citation>
    <scope>NUCLEOTIDE SEQUENCE [LARGE SCALE GENOMIC DNA]</scope>
    <source>
        <strain evidence="14">YNK0</strain>
        <tissue evidence="14">Leaf</tissue>
    </source>
</reference>
<dbReference type="Pfam" id="PF01985">
    <property type="entry name" value="CRS1_YhbY"/>
    <property type="match status" value="3"/>
</dbReference>
<evidence type="ECO:0000256" key="6">
    <source>
        <dbReference type="ARBA" id="ARBA00022884"/>
    </source>
</evidence>
<dbReference type="AlphaFoldDB" id="A0A834Z496"/>
<feature type="compositionally biased region" description="Basic and acidic residues" evidence="12">
    <location>
        <begin position="869"/>
        <end position="878"/>
    </location>
</feature>
<keyword evidence="7" id="KW-0809">Transit peptide</keyword>
<feature type="region of interest" description="Disordered" evidence="12">
    <location>
        <begin position="47"/>
        <end position="105"/>
    </location>
</feature>
<dbReference type="EMBL" id="JABCRI010000010">
    <property type="protein sequence ID" value="KAF8399120.1"/>
    <property type="molecule type" value="Genomic_DNA"/>
</dbReference>
<evidence type="ECO:0000256" key="7">
    <source>
        <dbReference type="ARBA" id="ARBA00022946"/>
    </source>
</evidence>
<dbReference type="GO" id="GO:0006397">
    <property type="term" value="P:mRNA processing"/>
    <property type="evidence" value="ECO:0007669"/>
    <property type="project" value="UniProtKB-KW"/>
</dbReference>
<dbReference type="GO" id="GO:0009507">
    <property type="term" value="C:chloroplast"/>
    <property type="evidence" value="ECO:0007669"/>
    <property type="project" value="UniProtKB-SubCell"/>
</dbReference>
<feature type="domain" description="CRM" evidence="13">
    <location>
        <begin position="229"/>
        <end position="352"/>
    </location>
</feature>
<dbReference type="PANTHER" id="PTHR31846">
    <property type="entry name" value="CRS1 / YHBY (CRM) DOMAIN-CONTAINING PROTEIN"/>
    <property type="match status" value="1"/>
</dbReference>
<feature type="compositionally biased region" description="Basic and acidic residues" evidence="12">
    <location>
        <begin position="55"/>
        <end position="76"/>
    </location>
</feature>